<evidence type="ECO:0000256" key="7">
    <source>
        <dbReference type="RuleBase" id="RU000304"/>
    </source>
</evidence>
<keyword evidence="3 6" id="KW-0547">Nucleotide-binding</keyword>
<dbReference type="HOGENOM" id="CLU_000288_7_18_1"/>
<dbReference type="SMART" id="SM00220">
    <property type="entry name" value="S_TKc"/>
    <property type="match status" value="1"/>
</dbReference>
<dbReference type="OrthoDB" id="10261027at2759"/>
<gene>
    <name evidence="9" type="ORF">JAAARDRAFT_184749</name>
</gene>
<reference evidence="10" key="1">
    <citation type="journal article" date="2014" name="Proc. Natl. Acad. Sci. U.S.A.">
        <title>Extensive sampling of basidiomycete genomes demonstrates inadequacy of the white-rot/brown-rot paradigm for wood decay fungi.</title>
        <authorList>
            <person name="Riley R."/>
            <person name="Salamov A.A."/>
            <person name="Brown D.W."/>
            <person name="Nagy L.G."/>
            <person name="Floudas D."/>
            <person name="Held B.W."/>
            <person name="Levasseur A."/>
            <person name="Lombard V."/>
            <person name="Morin E."/>
            <person name="Otillar R."/>
            <person name="Lindquist E.A."/>
            <person name="Sun H."/>
            <person name="LaButti K.M."/>
            <person name="Schmutz J."/>
            <person name="Jabbour D."/>
            <person name="Luo H."/>
            <person name="Baker S.E."/>
            <person name="Pisabarro A.G."/>
            <person name="Walton J.D."/>
            <person name="Blanchette R.A."/>
            <person name="Henrissat B."/>
            <person name="Martin F."/>
            <person name="Cullen D."/>
            <person name="Hibbett D.S."/>
            <person name="Grigoriev I.V."/>
        </authorList>
    </citation>
    <scope>NUCLEOTIDE SEQUENCE [LARGE SCALE GENOMIC DNA]</scope>
    <source>
        <strain evidence="10">MUCL 33604</strain>
    </source>
</reference>
<evidence type="ECO:0000256" key="3">
    <source>
        <dbReference type="ARBA" id="ARBA00022741"/>
    </source>
</evidence>
<protein>
    <recommendedName>
        <fullName evidence="8">Protein kinase domain-containing protein</fullName>
    </recommendedName>
</protein>
<evidence type="ECO:0000256" key="1">
    <source>
        <dbReference type="ARBA" id="ARBA00022527"/>
    </source>
</evidence>
<dbReference type="PANTHER" id="PTHR44329:SF288">
    <property type="entry name" value="MITOGEN-ACTIVATED PROTEIN KINASE KINASE KINASE 20"/>
    <property type="match status" value="1"/>
</dbReference>
<dbReference type="GO" id="GO:0005524">
    <property type="term" value="F:ATP binding"/>
    <property type="evidence" value="ECO:0007669"/>
    <property type="project" value="UniProtKB-UniRule"/>
</dbReference>
<evidence type="ECO:0000313" key="10">
    <source>
        <dbReference type="Proteomes" id="UP000027265"/>
    </source>
</evidence>
<dbReference type="InterPro" id="IPR001245">
    <property type="entry name" value="Ser-Thr/Tyr_kinase_cat_dom"/>
</dbReference>
<evidence type="ECO:0000256" key="6">
    <source>
        <dbReference type="PROSITE-ProRule" id="PRU10141"/>
    </source>
</evidence>
<dbReference type="PROSITE" id="PS00107">
    <property type="entry name" value="PROTEIN_KINASE_ATP"/>
    <property type="match status" value="1"/>
</dbReference>
<keyword evidence="4" id="KW-0418">Kinase</keyword>
<keyword evidence="10" id="KW-1185">Reference proteome</keyword>
<accession>A0A067PDK3</accession>
<dbReference type="PROSITE" id="PS50011">
    <property type="entry name" value="PROTEIN_KINASE_DOM"/>
    <property type="match status" value="1"/>
</dbReference>
<comment type="similarity">
    <text evidence="7">Belongs to the protein kinase superfamily.</text>
</comment>
<organism evidence="9 10">
    <name type="scientific">Jaapia argillacea MUCL 33604</name>
    <dbReference type="NCBI Taxonomy" id="933084"/>
    <lineage>
        <taxon>Eukaryota</taxon>
        <taxon>Fungi</taxon>
        <taxon>Dikarya</taxon>
        <taxon>Basidiomycota</taxon>
        <taxon>Agaricomycotina</taxon>
        <taxon>Agaricomycetes</taxon>
        <taxon>Agaricomycetidae</taxon>
        <taxon>Jaapiales</taxon>
        <taxon>Jaapiaceae</taxon>
        <taxon>Jaapia</taxon>
    </lineage>
</organism>
<evidence type="ECO:0000256" key="4">
    <source>
        <dbReference type="ARBA" id="ARBA00022777"/>
    </source>
</evidence>
<dbReference type="InterPro" id="IPR051681">
    <property type="entry name" value="Ser/Thr_Kinases-Pseudokinases"/>
</dbReference>
<dbReference type="AlphaFoldDB" id="A0A067PDK3"/>
<dbReference type="Pfam" id="PF07714">
    <property type="entry name" value="PK_Tyr_Ser-Thr"/>
    <property type="match status" value="1"/>
</dbReference>
<proteinExistence type="inferred from homology"/>
<name>A0A067PDK3_9AGAM</name>
<feature type="domain" description="Protein kinase" evidence="8">
    <location>
        <begin position="9"/>
        <end position="250"/>
    </location>
</feature>
<dbReference type="GO" id="GO:0004674">
    <property type="term" value="F:protein serine/threonine kinase activity"/>
    <property type="evidence" value="ECO:0007669"/>
    <property type="project" value="UniProtKB-KW"/>
</dbReference>
<feature type="non-terminal residue" evidence="9">
    <location>
        <position position="250"/>
    </location>
</feature>
<feature type="binding site" evidence="6">
    <location>
        <position position="36"/>
    </location>
    <ligand>
        <name>ATP</name>
        <dbReference type="ChEBI" id="CHEBI:30616"/>
    </ligand>
</feature>
<keyword evidence="2" id="KW-0808">Transferase</keyword>
<sequence length="250" mass="28072">MIRHPEVIIDFSAALGAGGFGTVYQGRWQGHLVAVKVLERGVPPKMLQKEVDIWKALRHPNILEFYGVCTTASLPFLVSALKREGHALDYIENHPDANRLKILYEALLGLSYLHAHSVIHGDLKAMNILIDEHGAACLSDFGLSHVRKHSISTAGPTSSRTPQGTLRWMAPEQMSRGITNKMSDVYSFGMTMYELLAEEVPFAHLRDQVLYGVIIYQQERPSRPEGLQRILGDLDDDMWSLIVETWSQNP</sequence>
<dbReference type="SUPFAM" id="SSF56112">
    <property type="entry name" value="Protein kinase-like (PK-like)"/>
    <property type="match status" value="1"/>
</dbReference>
<dbReference type="Gene3D" id="1.10.510.10">
    <property type="entry name" value="Transferase(Phosphotransferase) domain 1"/>
    <property type="match status" value="1"/>
</dbReference>
<dbReference type="PANTHER" id="PTHR44329">
    <property type="entry name" value="SERINE/THREONINE-PROTEIN KINASE TNNI3K-RELATED"/>
    <property type="match status" value="1"/>
</dbReference>
<dbReference type="InParanoid" id="A0A067PDK3"/>
<dbReference type="EMBL" id="KL197744">
    <property type="protein sequence ID" value="KDQ51910.1"/>
    <property type="molecule type" value="Genomic_DNA"/>
</dbReference>
<evidence type="ECO:0000256" key="5">
    <source>
        <dbReference type="ARBA" id="ARBA00022840"/>
    </source>
</evidence>
<dbReference type="InterPro" id="IPR011009">
    <property type="entry name" value="Kinase-like_dom_sf"/>
</dbReference>
<dbReference type="Proteomes" id="UP000027265">
    <property type="component" value="Unassembled WGS sequence"/>
</dbReference>
<evidence type="ECO:0000256" key="2">
    <source>
        <dbReference type="ARBA" id="ARBA00022679"/>
    </source>
</evidence>
<dbReference type="InterPro" id="IPR017441">
    <property type="entry name" value="Protein_kinase_ATP_BS"/>
</dbReference>
<evidence type="ECO:0000313" key="9">
    <source>
        <dbReference type="EMBL" id="KDQ51910.1"/>
    </source>
</evidence>
<dbReference type="InterPro" id="IPR000719">
    <property type="entry name" value="Prot_kinase_dom"/>
</dbReference>
<dbReference type="STRING" id="933084.A0A067PDK3"/>
<dbReference type="InterPro" id="IPR008271">
    <property type="entry name" value="Ser/Thr_kinase_AS"/>
</dbReference>
<dbReference type="PROSITE" id="PS00108">
    <property type="entry name" value="PROTEIN_KINASE_ST"/>
    <property type="match status" value="1"/>
</dbReference>
<keyword evidence="5 6" id="KW-0067">ATP-binding</keyword>
<evidence type="ECO:0000259" key="8">
    <source>
        <dbReference type="PROSITE" id="PS50011"/>
    </source>
</evidence>
<dbReference type="PIRSF" id="PIRSF000654">
    <property type="entry name" value="Integrin-linked_kinase"/>
    <property type="match status" value="1"/>
</dbReference>
<keyword evidence="1 7" id="KW-0723">Serine/threonine-protein kinase</keyword>